<dbReference type="Pfam" id="PF14111">
    <property type="entry name" value="DUF4283"/>
    <property type="match status" value="1"/>
</dbReference>
<accession>A0A699H5S2</accession>
<feature type="domain" description="DUF4283" evidence="2">
    <location>
        <begin position="116"/>
        <end position="172"/>
    </location>
</feature>
<dbReference type="EMBL" id="BKCJ010107481">
    <property type="protein sequence ID" value="GEX42388.1"/>
    <property type="molecule type" value="Genomic_DNA"/>
</dbReference>
<protein>
    <recommendedName>
        <fullName evidence="2">DUF4283 domain-containing protein</fullName>
    </recommendedName>
</protein>
<feature type="compositionally biased region" description="Polar residues" evidence="1">
    <location>
        <begin position="39"/>
        <end position="59"/>
    </location>
</feature>
<dbReference type="InterPro" id="IPR040256">
    <property type="entry name" value="At4g02000-like"/>
</dbReference>
<sequence>MGMNANSGLFPIVSEYCERQNDPSSLGKSAVVVNKMNVDSSNAKPNNGSGDCTNASAEKSGSGWTGNTKETESYAKFFKGESSGKRANFRKLLAPAGNGVELFLWIRSVLFMNRLNTWSKFGLIKAMMNSNGVFFFKFNSKDGTMDAMLENGPWLIRNMPLILKKWSPDANIMKEDVCNVPVWVKLHDSPIATFTEAGLSAITTKLGTPLMLDSYTSTMCMESWGRSSYARAMIELRVDAELKHSLVVAVPKFEGEEYTIWVVKNIICDPHFLIRELFSCFISNMKNAFNTPAKAINFCKLHVIVFESRLLEVRILGSLESCWIEFNWWFVLSEGEMKKLLSLINETPFRIIHSNMTGWIIDFGANQYLTVSTVAMFNIVDISSIKITVRQLNGTLATIGHVGNLILSNNVILYDVLVVHGYCVSLLSVKKLIRIAKYVLVLMRIGHSADQVLSVLKHDLNISNNSFVPVSKGS</sequence>
<dbReference type="InterPro" id="IPR025558">
    <property type="entry name" value="DUF4283"/>
</dbReference>
<dbReference type="AlphaFoldDB" id="A0A699H5S2"/>
<organism evidence="3">
    <name type="scientific">Tanacetum cinerariifolium</name>
    <name type="common">Dalmatian daisy</name>
    <name type="synonym">Chrysanthemum cinerariifolium</name>
    <dbReference type="NCBI Taxonomy" id="118510"/>
    <lineage>
        <taxon>Eukaryota</taxon>
        <taxon>Viridiplantae</taxon>
        <taxon>Streptophyta</taxon>
        <taxon>Embryophyta</taxon>
        <taxon>Tracheophyta</taxon>
        <taxon>Spermatophyta</taxon>
        <taxon>Magnoliopsida</taxon>
        <taxon>eudicotyledons</taxon>
        <taxon>Gunneridae</taxon>
        <taxon>Pentapetalae</taxon>
        <taxon>asterids</taxon>
        <taxon>campanulids</taxon>
        <taxon>Asterales</taxon>
        <taxon>Asteraceae</taxon>
        <taxon>Asteroideae</taxon>
        <taxon>Anthemideae</taxon>
        <taxon>Anthemidinae</taxon>
        <taxon>Tanacetum</taxon>
    </lineage>
</organism>
<feature type="region of interest" description="Disordered" evidence="1">
    <location>
        <begin position="39"/>
        <end position="68"/>
    </location>
</feature>
<proteinExistence type="predicted"/>
<comment type="caution">
    <text evidence="3">The sequence shown here is derived from an EMBL/GenBank/DDBJ whole genome shotgun (WGS) entry which is preliminary data.</text>
</comment>
<dbReference type="PANTHER" id="PTHR31286:SF99">
    <property type="entry name" value="DUF4283 DOMAIN-CONTAINING PROTEIN"/>
    <property type="match status" value="1"/>
</dbReference>
<evidence type="ECO:0000259" key="2">
    <source>
        <dbReference type="Pfam" id="PF14111"/>
    </source>
</evidence>
<dbReference type="PANTHER" id="PTHR31286">
    <property type="entry name" value="GLYCINE-RICH CELL WALL STRUCTURAL PROTEIN 1.8-LIKE"/>
    <property type="match status" value="1"/>
</dbReference>
<reference evidence="3" key="1">
    <citation type="journal article" date="2019" name="Sci. Rep.">
        <title>Draft genome of Tanacetum cinerariifolium, the natural source of mosquito coil.</title>
        <authorList>
            <person name="Yamashiro T."/>
            <person name="Shiraishi A."/>
            <person name="Satake H."/>
            <person name="Nakayama K."/>
        </authorList>
    </citation>
    <scope>NUCLEOTIDE SEQUENCE</scope>
</reference>
<gene>
    <name evidence="3" type="ORF">Tci_314363</name>
</gene>
<evidence type="ECO:0000313" key="3">
    <source>
        <dbReference type="EMBL" id="GEX42388.1"/>
    </source>
</evidence>
<name>A0A699H5S2_TANCI</name>
<evidence type="ECO:0000256" key="1">
    <source>
        <dbReference type="SAM" id="MobiDB-lite"/>
    </source>
</evidence>